<keyword evidence="5 6" id="KW-0472">Membrane</keyword>
<feature type="transmembrane region" description="Helical" evidence="6">
    <location>
        <begin position="12"/>
        <end position="34"/>
    </location>
</feature>
<dbReference type="InterPro" id="IPR044991">
    <property type="entry name" value="TET_plant"/>
</dbReference>
<organism evidence="7 8">
    <name type="scientific">Cuscuta australis</name>
    <dbReference type="NCBI Taxonomy" id="267555"/>
    <lineage>
        <taxon>Eukaryota</taxon>
        <taxon>Viridiplantae</taxon>
        <taxon>Streptophyta</taxon>
        <taxon>Embryophyta</taxon>
        <taxon>Tracheophyta</taxon>
        <taxon>Spermatophyta</taxon>
        <taxon>Magnoliopsida</taxon>
        <taxon>eudicotyledons</taxon>
        <taxon>Gunneridae</taxon>
        <taxon>Pentapetalae</taxon>
        <taxon>asterids</taxon>
        <taxon>lamiids</taxon>
        <taxon>Solanales</taxon>
        <taxon>Convolvulaceae</taxon>
        <taxon>Cuscuteae</taxon>
        <taxon>Cuscuta</taxon>
        <taxon>Cuscuta subgen. Grammica</taxon>
        <taxon>Cuscuta sect. Cleistogrammica</taxon>
    </lineage>
</organism>
<comment type="caution">
    <text evidence="7">The sequence shown here is derived from an EMBL/GenBank/DDBJ whole genome shotgun (WGS) entry which is preliminary data.</text>
</comment>
<dbReference type="AlphaFoldDB" id="A0A328E2W1"/>
<accession>A0A328E2W1</accession>
<evidence type="ECO:0000256" key="2">
    <source>
        <dbReference type="ARBA" id="ARBA00006840"/>
    </source>
</evidence>
<proteinExistence type="inferred from homology"/>
<keyword evidence="4 6" id="KW-1133">Transmembrane helix</keyword>
<evidence type="ECO:0000256" key="3">
    <source>
        <dbReference type="ARBA" id="ARBA00022692"/>
    </source>
</evidence>
<comment type="subcellular location">
    <subcellularLocation>
        <location evidence="1">Membrane</location>
    </subcellularLocation>
</comment>
<feature type="transmembrane region" description="Helical" evidence="6">
    <location>
        <begin position="54"/>
        <end position="77"/>
    </location>
</feature>
<reference evidence="7 8" key="1">
    <citation type="submission" date="2018-06" db="EMBL/GenBank/DDBJ databases">
        <title>The Genome of Cuscuta australis (Dodder) Provides Insight into the Evolution of Plant Parasitism.</title>
        <authorList>
            <person name="Liu H."/>
        </authorList>
    </citation>
    <scope>NUCLEOTIDE SEQUENCE [LARGE SCALE GENOMIC DNA]</scope>
    <source>
        <strain evidence="8">cv. Yunnan</strain>
        <tissue evidence="7">Vines</tissue>
    </source>
</reference>
<evidence type="ECO:0000256" key="1">
    <source>
        <dbReference type="ARBA" id="ARBA00004370"/>
    </source>
</evidence>
<evidence type="ECO:0000313" key="8">
    <source>
        <dbReference type="Proteomes" id="UP000249390"/>
    </source>
</evidence>
<evidence type="ECO:0000313" key="7">
    <source>
        <dbReference type="EMBL" id="RAL50761.1"/>
    </source>
</evidence>
<dbReference type="EMBL" id="NQVE01000055">
    <property type="protein sequence ID" value="RAL50761.1"/>
    <property type="molecule type" value="Genomic_DNA"/>
</dbReference>
<feature type="transmembrane region" description="Helical" evidence="6">
    <location>
        <begin position="423"/>
        <end position="443"/>
    </location>
</feature>
<keyword evidence="3 6" id="KW-0812">Transmembrane</keyword>
<evidence type="ECO:0000256" key="6">
    <source>
        <dbReference type="SAM" id="Phobius"/>
    </source>
</evidence>
<dbReference type="Proteomes" id="UP000249390">
    <property type="component" value="Unassembled WGS sequence"/>
</dbReference>
<comment type="similarity">
    <text evidence="2">Belongs to the tetraspanin (TM4SF) family.</text>
</comment>
<gene>
    <name evidence="7" type="ORF">DM860_015908</name>
</gene>
<protein>
    <recommendedName>
        <fullName evidence="9">Tetraspanin</fullName>
    </recommendedName>
</protein>
<evidence type="ECO:0000256" key="4">
    <source>
        <dbReference type="ARBA" id="ARBA00022989"/>
    </source>
</evidence>
<evidence type="ECO:0008006" key="9">
    <source>
        <dbReference type="Google" id="ProtNLM"/>
    </source>
</evidence>
<name>A0A328E2W1_9ASTE</name>
<dbReference type="GO" id="GO:0016020">
    <property type="term" value="C:membrane"/>
    <property type="evidence" value="ECO:0007669"/>
    <property type="project" value="UniProtKB-SubCell"/>
</dbReference>
<dbReference type="PANTHER" id="PTHR32191">
    <property type="entry name" value="TETRASPANIN-8-RELATED"/>
    <property type="match status" value="1"/>
</dbReference>
<keyword evidence="8" id="KW-1185">Reference proteome</keyword>
<sequence>MSESSKKWVRRGRVWAFAPAIFLWIPVLVAYGIWLGIGNPWASCVNLRALKEWFLWLGILMLISGLVSSVVCCFMSCAEGGGSSDDDAYTTAGIYLFCGIVLDLVCLSFAIYVSVLTKYSGSPHLAGPGRAYPEYRFNHFNPTLRSKVSNPYKWGTIITCLAPSDACLALNTTYPTPPQLFNAPLSPLQFGCCMPPAECGFNFVSPTTWTSPTNTTQTNNFTNADCAVWGNEPTKLCYSFCCFMSCAEGGGSSDDDAYTTAGIYLFCGIVLDLVCLSFAIYVSVLTKYSGSPHLAGPGRAYPEYRFNHFNPTLRSKVSNPYKWGTIITCLAPSDACLALNTTYPTLPQLFNAPLSPLQFGCCMPPAECGFNFVSPTTWTSPTNTTQTNNFTNADCAVWDNEPTKLCYSCNSCKAGSLAMIRKNLINTNIVLVVMAMVSFILALPKHAMWD</sequence>
<dbReference type="GO" id="GO:0009734">
    <property type="term" value="P:auxin-activated signaling pathway"/>
    <property type="evidence" value="ECO:0007669"/>
    <property type="project" value="InterPro"/>
</dbReference>
<evidence type="ECO:0000256" key="5">
    <source>
        <dbReference type="ARBA" id="ARBA00023136"/>
    </source>
</evidence>
<feature type="transmembrane region" description="Helical" evidence="6">
    <location>
        <begin position="89"/>
        <end position="113"/>
    </location>
</feature>
<feature type="transmembrane region" description="Helical" evidence="6">
    <location>
        <begin position="263"/>
        <end position="284"/>
    </location>
</feature>